<dbReference type="Proteomes" id="UP001151752">
    <property type="component" value="Unassembled WGS sequence"/>
</dbReference>
<keyword evidence="11" id="KW-1185">Reference proteome</keyword>
<reference evidence="10" key="2">
    <citation type="journal article" date="2023" name="Int. J. Mol. Sci.">
        <title>De Novo Assembly and Annotation of 11 Diverse Shrub Willow (Salix) Genomes Reveals Novel Gene Organization in Sex-Linked Regions.</title>
        <authorList>
            <person name="Hyden B."/>
            <person name="Feng K."/>
            <person name="Yates T.B."/>
            <person name="Jawdy S."/>
            <person name="Cereghino C."/>
            <person name="Smart L.B."/>
            <person name="Muchero W."/>
        </authorList>
    </citation>
    <scope>NUCLEOTIDE SEQUENCE</scope>
    <source>
        <tissue evidence="10">Shoot tip</tissue>
    </source>
</reference>
<evidence type="ECO:0000256" key="2">
    <source>
        <dbReference type="ARBA" id="ARBA00007497"/>
    </source>
</evidence>
<dbReference type="AlphaFoldDB" id="A0A9Q0ZZQ6"/>
<evidence type="ECO:0000256" key="8">
    <source>
        <dbReference type="SAM" id="MobiDB-lite"/>
    </source>
</evidence>
<feature type="compositionally biased region" description="Polar residues" evidence="8">
    <location>
        <begin position="692"/>
        <end position="704"/>
    </location>
</feature>
<dbReference type="GO" id="GO:0003723">
    <property type="term" value="F:RNA binding"/>
    <property type="evidence" value="ECO:0007669"/>
    <property type="project" value="TreeGrafter"/>
</dbReference>
<dbReference type="GO" id="GO:0071013">
    <property type="term" value="C:catalytic step 2 spliceosome"/>
    <property type="evidence" value="ECO:0007669"/>
    <property type="project" value="TreeGrafter"/>
</dbReference>
<comment type="caution">
    <text evidence="10">The sequence shown here is derived from an EMBL/GenBank/DDBJ whole genome shotgun (WGS) entry which is preliminary data.</text>
</comment>
<dbReference type="Pfam" id="PF04046">
    <property type="entry name" value="PSP"/>
    <property type="match status" value="1"/>
</dbReference>
<feature type="compositionally biased region" description="Polar residues" evidence="8">
    <location>
        <begin position="457"/>
        <end position="474"/>
    </location>
</feature>
<keyword evidence="6" id="KW-0539">Nucleus</keyword>
<evidence type="ECO:0000256" key="4">
    <source>
        <dbReference type="ARBA" id="ARBA00022771"/>
    </source>
</evidence>
<accession>A0A9Q0ZZQ6</accession>
<dbReference type="PANTHER" id="PTHR13316">
    <property type="entry name" value="ZINC FINGER, CCHC DOMAIN CONTAINING 8"/>
    <property type="match status" value="1"/>
</dbReference>
<feature type="domain" description="CCHC-type" evidence="9">
    <location>
        <begin position="422"/>
        <end position="438"/>
    </location>
</feature>
<gene>
    <name evidence="10" type="ORF">OIU74_027713</name>
</gene>
<evidence type="ECO:0000256" key="7">
    <source>
        <dbReference type="PROSITE-ProRule" id="PRU00047"/>
    </source>
</evidence>
<dbReference type="PANTHER" id="PTHR13316:SF0">
    <property type="entry name" value="ZINC FINGER CCHC DOMAIN-CONTAINING PROTEIN 8"/>
    <property type="match status" value="1"/>
</dbReference>
<feature type="region of interest" description="Disordered" evidence="8">
    <location>
        <begin position="1"/>
        <end position="52"/>
    </location>
</feature>
<feature type="region of interest" description="Disordered" evidence="8">
    <location>
        <begin position="354"/>
        <end position="380"/>
    </location>
</feature>
<keyword evidence="5" id="KW-0862">Zinc</keyword>
<evidence type="ECO:0000259" key="9">
    <source>
        <dbReference type="PROSITE" id="PS50158"/>
    </source>
</evidence>
<dbReference type="SMART" id="SM00581">
    <property type="entry name" value="PSP"/>
    <property type="match status" value="1"/>
</dbReference>
<name>A0A9Q0ZZQ6_9ROSI</name>
<feature type="compositionally biased region" description="Polar residues" evidence="8">
    <location>
        <begin position="356"/>
        <end position="373"/>
    </location>
</feature>
<evidence type="ECO:0000256" key="1">
    <source>
        <dbReference type="ARBA" id="ARBA00004642"/>
    </source>
</evidence>
<evidence type="ECO:0000256" key="5">
    <source>
        <dbReference type="ARBA" id="ARBA00022833"/>
    </source>
</evidence>
<feature type="compositionally biased region" description="Low complexity" evidence="8">
    <location>
        <begin position="645"/>
        <end position="655"/>
    </location>
</feature>
<dbReference type="InterPro" id="IPR052115">
    <property type="entry name" value="NEXT_complex_subunit_ZCCHC8"/>
</dbReference>
<reference evidence="10" key="1">
    <citation type="submission" date="2022-11" db="EMBL/GenBank/DDBJ databases">
        <authorList>
            <person name="Hyden B.L."/>
            <person name="Feng K."/>
            <person name="Yates T."/>
            <person name="Jawdy S."/>
            <person name="Smart L.B."/>
            <person name="Muchero W."/>
        </authorList>
    </citation>
    <scope>NUCLEOTIDE SEQUENCE</scope>
    <source>
        <tissue evidence="10">Shoot tip</tissue>
    </source>
</reference>
<comment type="subcellular location">
    <subcellularLocation>
        <location evidence="1">Nucleus</location>
        <location evidence="1">Nucleoplasm</location>
    </subcellularLocation>
</comment>
<protein>
    <submittedName>
        <fullName evidence="10">ZINC FINGER CCHC DOMAIN CONTAINING 8</fullName>
    </submittedName>
</protein>
<dbReference type="SMART" id="SM00343">
    <property type="entry name" value="ZnF_C2HC"/>
    <property type="match status" value="2"/>
</dbReference>
<evidence type="ECO:0000256" key="6">
    <source>
        <dbReference type="ARBA" id="ARBA00023242"/>
    </source>
</evidence>
<comment type="similarity">
    <text evidence="2">Belongs to the ZCCHC8 family.</text>
</comment>
<dbReference type="EMBL" id="JAPFFM010000008">
    <property type="protein sequence ID" value="KAJ6752925.1"/>
    <property type="molecule type" value="Genomic_DNA"/>
</dbReference>
<feature type="region of interest" description="Disordered" evidence="8">
    <location>
        <begin position="454"/>
        <end position="486"/>
    </location>
</feature>
<feature type="compositionally biased region" description="Basic and acidic residues" evidence="8">
    <location>
        <begin position="17"/>
        <end position="26"/>
    </location>
</feature>
<evidence type="ECO:0000313" key="11">
    <source>
        <dbReference type="Proteomes" id="UP001151752"/>
    </source>
</evidence>
<proteinExistence type="inferred from homology"/>
<keyword evidence="3" id="KW-0479">Metal-binding</keyword>
<dbReference type="GO" id="GO:0005654">
    <property type="term" value="C:nucleoplasm"/>
    <property type="evidence" value="ECO:0007669"/>
    <property type="project" value="UniProtKB-SubCell"/>
</dbReference>
<keyword evidence="4 7" id="KW-0863">Zinc-finger</keyword>
<dbReference type="Gene3D" id="4.10.60.10">
    <property type="entry name" value="Zinc finger, CCHC-type"/>
    <property type="match status" value="1"/>
</dbReference>
<dbReference type="InterPro" id="IPR006568">
    <property type="entry name" value="PSP_pro-rich"/>
</dbReference>
<dbReference type="GO" id="GO:0008270">
    <property type="term" value="F:zinc ion binding"/>
    <property type="evidence" value="ECO:0007669"/>
    <property type="project" value="UniProtKB-KW"/>
</dbReference>
<dbReference type="InterPro" id="IPR001878">
    <property type="entry name" value="Znf_CCHC"/>
</dbReference>
<evidence type="ECO:0000313" key="10">
    <source>
        <dbReference type="EMBL" id="KAJ6752925.1"/>
    </source>
</evidence>
<dbReference type="PROSITE" id="PS50158">
    <property type="entry name" value="ZF_CCHC"/>
    <property type="match status" value="2"/>
</dbReference>
<sequence length="735" mass="82280">METDDMTGLPGSIDYGYKNENDELSRSDLGPTESRSQPCGNEGKESKDDEEDLELCEGVVEIEEGIVDPGCSGLNVDDTGTEEAATDQSNLVLEESEIGSKGVQFAVETEADMVLVDSPVRQVNFEVVDAVMVSKKPNISSINYEDCFLDTPNNSLVQQGKVDGSHISGVKRKRMTNDEQEPSVHVMYNSLTRASKQKLEELLQQWSEWHGQHNSSHDTDEMLQSGEDTYFPALRVGMEKSSAVSFWIENQARKQEDNDLTLLHSNSVPLYDRGYVLGLTSADGPINIERLGILALNVCYLPLPIAFHFCRGLEIVDAAARCFNCGSYNHSLKECSKPRDNAAVNNARKQLKIKRNQNSSSRNPTRYYQSSSGGKYDGLKPGSLDTETQQLLGLGALNVCYLPLPIAFHFCRGLEIVDAAARCFNCGSYNHSLKECSKPRDNAAVNNARKQLKIKRNQNSSSRNPTRYYQSSSGGKYDGLKPGSLDTETQQLLGLGELDPPPWLNRMRELGYPPGYLDPDDEDQPSGITIFADGDVEEEQEDGEIMETDHPEPPRKMSIEFPGINAPIPANADQRLWEVGPSSSDPFRHRSRHRSNHSSEATGRWHHHEQRQYRDFINDGPPGVDSVFSPSMSSYPPRYGHHDSSYSSDSPRDLSPALGRSNSDRGRTGLVYEDFVSHGSSSHSSSRKRSSPQNIGSARYQTNNSRDDYDMDYSYRDYSFRSEYDNDRHRRRSRR</sequence>
<feature type="region of interest" description="Disordered" evidence="8">
    <location>
        <begin position="576"/>
        <end position="735"/>
    </location>
</feature>
<organism evidence="10 11">
    <name type="scientific">Salix koriyanagi</name>
    <dbReference type="NCBI Taxonomy" id="2511006"/>
    <lineage>
        <taxon>Eukaryota</taxon>
        <taxon>Viridiplantae</taxon>
        <taxon>Streptophyta</taxon>
        <taxon>Embryophyta</taxon>
        <taxon>Tracheophyta</taxon>
        <taxon>Spermatophyta</taxon>
        <taxon>Magnoliopsida</taxon>
        <taxon>eudicotyledons</taxon>
        <taxon>Gunneridae</taxon>
        <taxon>Pentapetalae</taxon>
        <taxon>rosids</taxon>
        <taxon>fabids</taxon>
        <taxon>Malpighiales</taxon>
        <taxon>Salicaceae</taxon>
        <taxon>Saliceae</taxon>
        <taxon>Salix</taxon>
    </lineage>
</organism>
<feature type="compositionally biased region" description="Basic and acidic residues" evidence="8">
    <location>
        <begin position="705"/>
        <end position="728"/>
    </location>
</feature>
<evidence type="ECO:0000256" key="3">
    <source>
        <dbReference type="ARBA" id="ARBA00022723"/>
    </source>
</evidence>
<feature type="domain" description="CCHC-type" evidence="9">
    <location>
        <begin position="321"/>
        <end position="337"/>
    </location>
</feature>